<sequence length="354" mass="39070">MFSLGAVMASLKDQPRFSVAVSPHEHSLVELDSAEVKVPLSPLGPSRTPEPPGETCSENNWQLLPEGCEWLLILILGLESTGIPTFLIEPCLVKLRNLGRIYVLQNPAFQLVLPTLRFFVAGIVLTQRVLWWEVRPVGDLRGHRKAALDRGGCPLDLCCRQLTGFRFLPRSPIREVDTLKTPPSISRILTKYSLDTPLHLGHGSSSPNSMCVASSGLSPTIGGIIFRPASETLSPRFWQTVKSRRKRNPRPKLKGLTLRLKVMDGAMNWDRVSCPRPIMAGQSYGCGCPVLLCIISHDPLYDAEGRSMIDQGAMAENAFIDEPREARFHEAVLIVVPNAGWSLKTGGQLCWGSF</sequence>
<proteinExistence type="predicted"/>
<organism evidence="1 2">
    <name type="scientific">Nepenthes gracilis</name>
    <name type="common">Slender pitcher plant</name>
    <dbReference type="NCBI Taxonomy" id="150966"/>
    <lineage>
        <taxon>Eukaryota</taxon>
        <taxon>Viridiplantae</taxon>
        <taxon>Streptophyta</taxon>
        <taxon>Embryophyta</taxon>
        <taxon>Tracheophyta</taxon>
        <taxon>Spermatophyta</taxon>
        <taxon>Magnoliopsida</taxon>
        <taxon>eudicotyledons</taxon>
        <taxon>Gunneridae</taxon>
        <taxon>Pentapetalae</taxon>
        <taxon>Caryophyllales</taxon>
        <taxon>Nepenthaceae</taxon>
        <taxon>Nepenthes</taxon>
    </lineage>
</organism>
<evidence type="ECO:0000313" key="2">
    <source>
        <dbReference type="Proteomes" id="UP001279734"/>
    </source>
</evidence>
<dbReference type="EMBL" id="BSYO01000014">
    <property type="protein sequence ID" value="GMH14503.1"/>
    <property type="molecule type" value="Genomic_DNA"/>
</dbReference>
<name>A0AAD3XRJ1_NEPGR</name>
<protein>
    <submittedName>
        <fullName evidence="1">Uncharacterized protein</fullName>
    </submittedName>
</protein>
<gene>
    <name evidence="1" type="ORF">Nepgr_016344</name>
</gene>
<evidence type="ECO:0000313" key="1">
    <source>
        <dbReference type="EMBL" id="GMH14503.1"/>
    </source>
</evidence>
<dbReference type="AlphaFoldDB" id="A0AAD3XRJ1"/>
<keyword evidence="2" id="KW-1185">Reference proteome</keyword>
<dbReference type="Proteomes" id="UP001279734">
    <property type="component" value="Unassembled WGS sequence"/>
</dbReference>
<reference evidence="1" key="1">
    <citation type="submission" date="2023-05" db="EMBL/GenBank/DDBJ databases">
        <title>Nepenthes gracilis genome sequencing.</title>
        <authorList>
            <person name="Fukushima K."/>
        </authorList>
    </citation>
    <scope>NUCLEOTIDE SEQUENCE</scope>
    <source>
        <strain evidence="1">SING2019-196</strain>
    </source>
</reference>
<accession>A0AAD3XRJ1</accession>
<comment type="caution">
    <text evidence="1">The sequence shown here is derived from an EMBL/GenBank/DDBJ whole genome shotgun (WGS) entry which is preliminary data.</text>
</comment>